<dbReference type="InterPro" id="IPR029058">
    <property type="entry name" value="AB_hydrolase_fold"/>
</dbReference>
<evidence type="ECO:0000256" key="2">
    <source>
        <dbReference type="PIRNR" id="PIRNR029171"/>
    </source>
</evidence>
<dbReference type="OrthoDB" id="2373480at2759"/>
<dbReference type="PANTHER" id="PTHR34853:SF5">
    <property type="entry name" value="LIP-DOMAIN-CONTAINING PROTEIN-RELATED"/>
    <property type="match status" value="1"/>
</dbReference>
<feature type="signal peptide" evidence="2">
    <location>
        <begin position="1"/>
        <end position="20"/>
    </location>
</feature>
<comment type="similarity">
    <text evidence="2">Belongs to the AB hydrolase superfamily. Lipase family.</text>
</comment>
<dbReference type="InterPro" id="IPR005152">
    <property type="entry name" value="Lipase_secreted"/>
</dbReference>
<dbReference type="Gene3D" id="3.40.50.1820">
    <property type="entry name" value="alpha/beta hydrolase"/>
    <property type="match status" value="1"/>
</dbReference>
<gene>
    <name evidence="3" type="ORF">CDD82_1353</name>
</gene>
<dbReference type="Proteomes" id="UP000224854">
    <property type="component" value="Unassembled WGS sequence"/>
</dbReference>
<keyword evidence="4" id="KW-1185">Reference proteome</keyword>
<dbReference type="EMBL" id="NJEU01000014">
    <property type="protein sequence ID" value="PHH83419.1"/>
    <property type="molecule type" value="Genomic_DNA"/>
</dbReference>
<proteinExistence type="inferred from homology"/>
<dbReference type="PANTHER" id="PTHR34853">
    <property type="match status" value="1"/>
</dbReference>
<name>A0A2C5Y6B5_9HYPO</name>
<evidence type="ECO:0000313" key="4">
    <source>
        <dbReference type="Proteomes" id="UP000224854"/>
    </source>
</evidence>
<keyword evidence="2" id="KW-0732">Signal</keyword>
<dbReference type="PIRSF" id="PIRSF029171">
    <property type="entry name" value="Esterase_LipA"/>
    <property type="match status" value="1"/>
</dbReference>
<evidence type="ECO:0000313" key="3">
    <source>
        <dbReference type="EMBL" id="PHH83419.1"/>
    </source>
</evidence>
<dbReference type="Pfam" id="PF03583">
    <property type="entry name" value="LIP"/>
    <property type="match status" value="1"/>
</dbReference>
<dbReference type="GO" id="GO:0004806">
    <property type="term" value="F:triacylglycerol lipase activity"/>
    <property type="evidence" value="ECO:0007669"/>
    <property type="project" value="UniProtKB-UniRule"/>
</dbReference>
<comment type="caution">
    <text evidence="3">The sequence shown here is derived from an EMBL/GenBank/DDBJ whole genome shotgun (WGS) entry which is preliminary data.</text>
</comment>
<organism evidence="3 4">
    <name type="scientific">Ophiocordyceps australis</name>
    <dbReference type="NCBI Taxonomy" id="1399860"/>
    <lineage>
        <taxon>Eukaryota</taxon>
        <taxon>Fungi</taxon>
        <taxon>Dikarya</taxon>
        <taxon>Ascomycota</taxon>
        <taxon>Pezizomycotina</taxon>
        <taxon>Sordariomycetes</taxon>
        <taxon>Hypocreomycetidae</taxon>
        <taxon>Hypocreales</taxon>
        <taxon>Ophiocordycipitaceae</taxon>
        <taxon>Ophiocordyceps</taxon>
    </lineage>
</organism>
<evidence type="ECO:0008006" key="5">
    <source>
        <dbReference type="Google" id="ProtNLM"/>
    </source>
</evidence>
<evidence type="ECO:0000256" key="1">
    <source>
        <dbReference type="ARBA" id="ARBA00022801"/>
    </source>
</evidence>
<reference evidence="3 4" key="1">
    <citation type="submission" date="2017-06" db="EMBL/GenBank/DDBJ databases">
        <title>Ant-infecting Ophiocordyceps genomes reveal a high diversity of potential behavioral manipulation genes and a possible major role for enterotoxins.</title>
        <authorList>
            <person name="De Bekker C."/>
            <person name="Evans H.C."/>
            <person name="Brachmann A."/>
            <person name="Hughes D.P."/>
        </authorList>
    </citation>
    <scope>NUCLEOTIDE SEQUENCE [LARGE SCALE GENOMIC DNA]</scope>
    <source>
        <strain evidence="3 4">1348a</strain>
    </source>
</reference>
<sequence length="436" mass="47104">MTSFLLHLVVFLASVVALAAIPPSQDDFYVVPANVDSYKPGTILRHRNPPTPLLALNDTLVSLKAAHQILYRTTDSFGNATATVTTILVPQNADMSKVLSYQIPEDSSSTSCAPSYALQLKDGAKSKLDIVLTNSQLLFIEAALQQGWVVLVPDHEGPQAAFLANIQAGQAVLDGIRAAIKSSCFTGISRCPKLTMWGYSGGSLATNWAAELQPSYAPELHISGAAVGGTVPNISAVIVAVNEQLAAGLLPAGILGLANEYPDLKLLVDQQLKPELKEKFYKPLSQCIVANGLEFAFQDILEYFENPMFILNNPIPTRVIDENNLGKSTPRVPFYWYQGIKDEISPIQFTDELVSKYCSEGVSIEYLRQIGATHGENELNTSLSALAWLKDRMDGKQANSGCTRNDVHITVQDPPGSGLVSKELLDSLVSLSEQSG</sequence>
<accession>A0A2C5Y6B5</accession>
<keyword evidence="1" id="KW-0378">Hydrolase</keyword>
<dbReference type="SUPFAM" id="SSF53474">
    <property type="entry name" value="alpha/beta-Hydrolases"/>
    <property type="match status" value="1"/>
</dbReference>
<dbReference type="AlphaFoldDB" id="A0A2C5Y6B5"/>
<feature type="chain" id="PRO_5013434768" description="Lipase" evidence="2">
    <location>
        <begin position="21"/>
        <end position="436"/>
    </location>
</feature>
<protein>
    <recommendedName>
        <fullName evidence="5">Lipase</fullName>
    </recommendedName>
</protein>
<dbReference type="Gene3D" id="1.10.260.130">
    <property type="match status" value="1"/>
</dbReference>
<dbReference type="GO" id="GO:0016042">
    <property type="term" value="P:lipid catabolic process"/>
    <property type="evidence" value="ECO:0007669"/>
    <property type="project" value="UniProtKB-UniRule"/>
</dbReference>